<dbReference type="EMBL" id="CP135253">
    <property type="protein sequence ID" value="WNS39518.1"/>
    <property type="molecule type" value="Genomic_DNA"/>
</dbReference>
<dbReference type="RefSeq" id="WP_265194150.1">
    <property type="nucleotide sequence ID" value="NZ_CP135253.1"/>
</dbReference>
<dbReference type="KEGG" id="echu:RQP59_08190"/>
<dbReference type="Pfam" id="PF20616">
    <property type="entry name" value="Caps_syn_GfcC_N"/>
    <property type="match status" value="1"/>
</dbReference>
<dbReference type="EMBL" id="JBHGSI010000001">
    <property type="protein sequence ID" value="MFB4718181.1"/>
    <property type="molecule type" value="Genomic_DNA"/>
</dbReference>
<dbReference type="Gene3D" id="3.10.20.700">
    <property type="match status" value="1"/>
</dbReference>
<evidence type="ECO:0000313" key="4">
    <source>
        <dbReference type="EMBL" id="MFB4718181.1"/>
    </source>
</evidence>
<feature type="signal peptide" evidence="1">
    <location>
        <begin position="1"/>
        <end position="20"/>
    </location>
</feature>
<reference evidence="4 6" key="2">
    <citation type="submission" date="2024-09" db="EMBL/GenBank/DDBJ databases">
        <title>Molecular characterization of Carbapenemase-producing Enterobacter cloacae Complex from Infections in Argentina.</title>
        <authorList>
            <person name="De Mendieta J.M."/>
            <person name="Gomez S."/>
        </authorList>
    </citation>
    <scope>NUCLEOTIDE SEQUENCE [LARGE SCALE GENOMIC DNA]</scope>
    <source>
        <strain evidence="4 6">M23267</strain>
    </source>
</reference>
<feature type="chain" id="PRO_5041667118" evidence="1">
    <location>
        <begin position="21"/>
        <end position="249"/>
    </location>
</feature>
<evidence type="ECO:0000256" key="1">
    <source>
        <dbReference type="SAM" id="SignalP"/>
    </source>
</evidence>
<dbReference type="InterPro" id="IPR010425">
    <property type="entry name" value="Caps_synth_GfcC-like_C"/>
</dbReference>
<feature type="domain" description="Capsule biosynthesis GfcC-like N-terminal" evidence="3">
    <location>
        <begin position="38"/>
        <end position="145"/>
    </location>
</feature>
<proteinExistence type="predicted"/>
<evidence type="ECO:0000313" key="6">
    <source>
        <dbReference type="Proteomes" id="UP001577381"/>
    </source>
</evidence>
<keyword evidence="1" id="KW-0732">Signal</keyword>
<sequence length="249" mass="27714">MKKNLILAVTLLAAAPLSYGQGKIALICQPACAVTDVTARNLSELVTHPALPQNIDWNSVRLSTPAVDAEQQFRLQQILVALTSAAGELHGQGDMHQAQRILRLKQRLQAVKAIGGFPLKLDPDYVRLKPENSPRLEGDYRLYLSTLPAQNLTIWNGTHESTQWIAGQQTTTLTETGRQQHGIDPDHVTVIAPDGTVETVPTGYWNRRYHEPQPGSQLWLNLQLTALSPQYQTLNQRIVQLLSQRTVRP</sequence>
<dbReference type="Gene3D" id="3.10.560.10">
    <property type="entry name" value="Outer membrane lipoprotein wza domain like"/>
    <property type="match status" value="1"/>
</dbReference>
<keyword evidence="6" id="KW-1185">Reference proteome</keyword>
<dbReference type="Pfam" id="PF06251">
    <property type="entry name" value="Caps_syn_GfcC_C"/>
    <property type="match status" value="1"/>
</dbReference>
<dbReference type="InterPro" id="IPR046459">
    <property type="entry name" value="Caps_syn_GfcC_N"/>
</dbReference>
<evidence type="ECO:0000313" key="5">
    <source>
        <dbReference type="EMBL" id="WNS39518.1"/>
    </source>
</evidence>
<protein>
    <submittedName>
        <fullName evidence="5">Capsule biosynthesis GfcC D2 domain-containing protein</fullName>
    </submittedName>
    <submittedName>
        <fullName evidence="4">Capsule biosynthesis GfcC family protein</fullName>
    </submittedName>
</protein>
<organism evidence="5">
    <name type="scientific">Enterobacter chuandaensis</name>
    <dbReference type="NCBI Taxonomy" id="2497875"/>
    <lineage>
        <taxon>Bacteria</taxon>
        <taxon>Pseudomonadati</taxon>
        <taxon>Pseudomonadota</taxon>
        <taxon>Gammaproteobacteria</taxon>
        <taxon>Enterobacterales</taxon>
        <taxon>Enterobacteriaceae</taxon>
        <taxon>Enterobacter</taxon>
        <taxon>Enterobacter cloacae complex</taxon>
    </lineage>
</organism>
<evidence type="ECO:0000259" key="2">
    <source>
        <dbReference type="Pfam" id="PF06251"/>
    </source>
</evidence>
<reference evidence="5" key="1">
    <citation type="submission" date="2023-09" db="EMBL/GenBank/DDBJ databases">
        <title>Coexistence of blaNDM-1 and blaKPC-2 in Enterobacter chuandaensis.</title>
        <authorList>
            <person name="Chen R."/>
        </authorList>
    </citation>
    <scope>NUCLEOTIDE SEQUENCE</scope>
    <source>
        <strain evidence="5">FAHZZU5885</strain>
    </source>
</reference>
<feature type="domain" description="Capsule biosynthesis GfcC-like C-terminal" evidence="2">
    <location>
        <begin position="161"/>
        <end position="245"/>
    </location>
</feature>
<name>A0AA96RTV0_9ENTR</name>
<evidence type="ECO:0000259" key="3">
    <source>
        <dbReference type="Pfam" id="PF20616"/>
    </source>
</evidence>
<accession>A0AA96RTV0</accession>
<gene>
    <name evidence="4" type="ORF">ACE3KR_04675</name>
    <name evidence="5" type="ORF">RQP59_08190</name>
</gene>
<dbReference type="Proteomes" id="UP001577381">
    <property type="component" value="Unassembled WGS sequence"/>
</dbReference>
<dbReference type="AlphaFoldDB" id="A0AA96RTV0"/>